<keyword evidence="1" id="KW-0472">Membrane</keyword>
<sequence>MRNYTKQAIVLGKIKTEGKNNFKMKEKRDDEGKCFLLGTFFAFIRVFSSVIYCYGCRVFIWSPGSFEPGKGGTF</sequence>
<proteinExistence type="predicted"/>
<dbReference type="HOGENOM" id="CLU_2678852_0_0_2"/>
<feature type="transmembrane region" description="Helical" evidence="1">
    <location>
        <begin position="34"/>
        <end position="60"/>
    </location>
</feature>
<keyword evidence="3" id="KW-1185">Reference proteome</keyword>
<dbReference type="Proteomes" id="UP000002487">
    <property type="component" value="Chromosome"/>
</dbReference>
<evidence type="ECO:0000313" key="2">
    <source>
        <dbReference type="EMBL" id="AAM03914.1"/>
    </source>
</evidence>
<dbReference type="EMBL" id="AE010299">
    <property type="protein sequence ID" value="AAM03914.1"/>
    <property type="molecule type" value="Genomic_DNA"/>
</dbReference>
<protein>
    <submittedName>
        <fullName evidence="2">Uncharacterized protein</fullName>
    </submittedName>
</protein>
<organism evidence="2 3">
    <name type="scientific">Methanosarcina acetivorans (strain ATCC 35395 / DSM 2834 / JCM 12185 / C2A)</name>
    <dbReference type="NCBI Taxonomy" id="188937"/>
    <lineage>
        <taxon>Archaea</taxon>
        <taxon>Methanobacteriati</taxon>
        <taxon>Methanobacteriota</taxon>
        <taxon>Stenosarchaea group</taxon>
        <taxon>Methanomicrobia</taxon>
        <taxon>Methanosarcinales</taxon>
        <taxon>Methanosarcinaceae</taxon>
        <taxon>Methanosarcina</taxon>
    </lineage>
</organism>
<accession>Q8TTG7</accession>
<evidence type="ECO:0000256" key="1">
    <source>
        <dbReference type="SAM" id="Phobius"/>
    </source>
</evidence>
<name>Q8TTG7_METAC</name>
<dbReference type="KEGG" id="mac:MA_0470"/>
<dbReference type="EnsemblBacteria" id="AAM03914">
    <property type="protein sequence ID" value="AAM03914"/>
    <property type="gene ID" value="MA_0470"/>
</dbReference>
<gene>
    <name evidence="2" type="ordered locus">MA_0470</name>
</gene>
<evidence type="ECO:0000313" key="3">
    <source>
        <dbReference type="Proteomes" id="UP000002487"/>
    </source>
</evidence>
<dbReference type="AlphaFoldDB" id="Q8TTG7"/>
<dbReference type="InParanoid" id="Q8TTG7"/>
<keyword evidence="1" id="KW-0812">Transmembrane</keyword>
<reference evidence="2 3" key="1">
    <citation type="journal article" date="2002" name="Genome Res.">
        <title>The genome of Methanosarcina acetivorans reveals extensive metabolic and physiological diversity.</title>
        <authorList>
            <person name="Galagan J.E."/>
            <person name="Nusbaum C."/>
            <person name="Roy A."/>
            <person name="Endrizzi M.G."/>
            <person name="Macdonald P."/>
            <person name="FitzHugh W."/>
            <person name="Calvo S."/>
            <person name="Engels R."/>
            <person name="Smirnov S."/>
            <person name="Atnoor D."/>
            <person name="Brown A."/>
            <person name="Allen N."/>
            <person name="Naylor J."/>
            <person name="Stange-Thomann N."/>
            <person name="DeArellano K."/>
            <person name="Johnson R."/>
            <person name="Linton L."/>
            <person name="McEwan P."/>
            <person name="McKernan K."/>
            <person name="Talamas J."/>
            <person name="Tirrell A."/>
            <person name="Ye W."/>
            <person name="Zimmer A."/>
            <person name="Barber R.D."/>
            <person name="Cann I."/>
            <person name="Graham D.E."/>
            <person name="Grahame D.A."/>
            <person name="Guss A."/>
            <person name="Hedderich R."/>
            <person name="Ingram-Smith C."/>
            <person name="Kuettner C.H."/>
            <person name="Krzycki J.A."/>
            <person name="Leigh J.A."/>
            <person name="Li W."/>
            <person name="Liu J."/>
            <person name="Mukhopadhyay B."/>
            <person name="Reeve J.N."/>
            <person name="Smith K."/>
            <person name="Springer T.A."/>
            <person name="Umayam L.A."/>
            <person name="White O."/>
            <person name="White R.H."/>
            <person name="de Macario E.C."/>
            <person name="Ferry J.G."/>
            <person name="Jarrell K.F."/>
            <person name="Jing H."/>
            <person name="Macario A.J.L."/>
            <person name="Paulsen I."/>
            <person name="Pritchett M."/>
            <person name="Sowers K.R."/>
            <person name="Swanson R.V."/>
            <person name="Zinder S.H."/>
            <person name="Lander E."/>
            <person name="Metcalf W.W."/>
            <person name="Birren B."/>
        </authorList>
    </citation>
    <scope>NUCLEOTIDE SEQUENCE [LARGE SCALE GENOMIC DNA]</scope>
    <source>
        <strain evidence="3">ATCC 35395 / DSM 2834 / JCM 12185 / C2A</strain>
    </source>
</reference>
<keyword evidence="1" id="KW-1133">Transmembrane helix</keyword>